<dbReference type="RefSeq" id="WP_216939974.1">
    <property type="nucleotide sequence ID" value="NZ_CP077062.1"/>
</dbReference>
<keyword evidence="2" id="KW-1185">Reference proteome</keyword>
<dbReference type="KEGG" id="nps:KRR39_01000"/>
<accession>A0A975T072</accession>
<dbReference type="AlphaFoldDB" id="A0A975T072"/>
<proteinExistence type="predicted"/>
<evidence type="ECO:0000313" key="1">
    <source>
        <dbReference type="EMBL" id="QWZ08484.1"/>
    </source>
</evidence>
<reference evidence="1" key="1">
    <citation type="submission" date="2021-06" db="EMBL/GenBank/DDBJ databases">
        <title>Complete genome sequence of Nocardioides sp. G188.</title>
        <authorList>
            <person name="Im W.-T."/>
        </authorList>
    </citation>
    <scope>NUCLEOTIDE SEQUENCE</scope>
    <source>
        <strain evidence="1">G188</strain>
    </source>
</reference>
<dbReference type="EMBL" id="CP077062">
    <property type="protein sequence ID" value="QWZ08484.1"/>
    <property type="molecule type" value="Genomic_DNA"/>
</dbReference>
<sequence length="110" mass="11914">MTDQPTWHTAWVSALDELELTLEETTRLLAGGDVDEVLSATPWSPPELAAPLPSDLLVRAQGLLARQQELMGLTAAAMTGNRDDVVLLGRVNSYAGSRRTEPAVYLDVRA</sequence>
<name>A0A975T072_9ACTN</name>
<organism evidence="1 2">
    <name type="scientific">Nocardioides panacis</name>
    <dbReference type="NCBI Taxonomy" id="2849501"/>
    <lineage>
        <taxon>Bacteria</taxon>
        <taxon>Bacillati</taxon>
        <taxon>Actinomycetota</taxon>
        <taxon>Actinomycetes</taxon>
        <taxon>Propionibacteriales</taxon>
        <taxon>Nocardioidaceae</taxon>
        <taxon>Nocardioides</taxon>
    </lineage>
</organism>
<gene>
    <name evidence="1" type="ORF">KRR39_01000</name>
</gene>
<evidence type="ECO:0000313" key="2">
    <source>
        <dbReference type="Proteomes" id="UP000683575"/>
    </source>
</evidence>
<dbReference type="Proteomes" id="UP000683575">
    <property type="component" value="Chromosome"/>
</dbReference>
<protein>
    <submittedName>
        <fullName evidence="1">Uncharacterized protein</fullName>
    </submittedName>
</protein>